<evidence type="ECO:0000259" key="2">
    <source>
        <dbReference type="Pfam" id="PF14292"/>
    </source>
</evidence>
<evidence type="ECO:0000259" key="3">
    <source>
        <dbReference type="Pfam" id="PF16411"/>
    </source>
</evidence>
<dbReference type="PROSITE" id="PS51257">
    <property type="entry name" value="PROKAR_LIPOPROTEIN"/>
    <property type="match status" value="1"/>
</dbReference>
<comment type="caution">
    <text evidence="4">The sequence shown here is derived from an EMBL/GenBank/DDBJ whole genome shotgun (WGS) entry which is preliminary data.</text>
</comment>
<feature type="chain" id="PRO_5037004294" evidence="1">
    <location>
        <begin position="20"/>
        <end position="432"/>
    </location>
</feature>
<reference evidence="4" key="1">
    <citation type="submission" date="2021-03" db="EMBL/GenBank/DDBJ databases">
        <title>Fibrella sp. HMF5335 genome sequencing and assembly.</title>
        <authorList>
            <person name="Kang H."/>
            <person name="Kim H."/>
            <person name="Bae S."/>
            <person name="Joh K."/>
        </authorList>
    </citation>
    <scope>NUCLEOTIDE SEQUENCE</scope>
    <source>
        <strain evidence="4">HMF5335</strain>
    </source>
</reference>
<name>A0A939GD54_9BACT</name>
<dbReference type="GO" id="GO:2001070">
    <property type="term" value="F:starch binding"/>
    <property type="evidence" value="ECO:0007669"/>
    <property type="project" value="InterPro"/>
</dbReference>
<dbReference type="Pfam" id="PF16411">
    <property type="entry name" value="SusF_SusE"/>
    <property type="match status" value="2"/>
</dbReference>
<feature type="domain" description="Outer membrane protein SusF/SusE-like C-terminal" evidence="3">
    <location>
        <begin position="163"/>
        <end position="243"/>
    </location>
</feature>
<keyword evidence="5" id="KW-1185">Reference proteome</keyword>
<dbReference type="Gene3D" id="2.60.40.3620">
    <property type="match status" value="3"/>
</dbReference>
<keyword evidence="1" id="KW-0732">Signal</keyword>
<dbReference type="RefSeq" id="WP_207364468.1">
    <property type="nucleotide sequence ID" value="NZ_JAFMYV010000004.1"/>
</dbReference>
<dbReference type="InterPro" id="IPR032187">
    <property type="entry name" value="SusF/SusE-like_C"/>
</dbReference>
<dbReference type="Proteomes" id="UP000664034">
    <property type="component" value="Unassembled WGS sequence"/>
</dbReference>
<organism evidence="4 5">
    <name type="scientific">Fibrella rubiginis</name>
    <dbReference type="NCBI Taxonomy" id="2817060"/>
    <lineage>
        <taxon>Bacteria</taxon>
        <taxon>Pseudomonadati</taxon>
        <taxon>Bacteroidota</taxon>
        <taxon>Cytophagia</taxon>
        <taxon>Cytophagales</taxon>
        <taxon>Spirosomataceae</taxon>
        <taxon>Fibrella</taxon>
    </lineage>
</organism>
<proteinExistence type="predicted"/>
<dbReference type="InterPro" id="IPR025970">
    <property type="entry name" value="SusE"/>
</dbReference>
<dbReference type="EMBL" id="JAFMYV010000004">
    <property type="protein sequence ID" value="MBO0936912.1"/>
    <property type="molecule type" value="Genomic_DNA"/>
</dbReference>
<dbReference type="CDD" id="cd12956">
    <property type="entry name" value="CBM_SusE-F_like"/>
    <property type="match status" value="3"/>
</dbReference>
<feature type="domain" description="Outer membrane protein SusF/SusE-like C-terminal" evidence="3">
    <location>
        <begin position="252"/>
        <end position="336"/>
    </location>
</feature>
<evidence type="ECO:0000313" key="4">
    <source>
        <dbReference type="EMBL" id="MBO0936912.1"/>
    </source>
</evidence>
<protein>
    <submittedName>
        <fullName evidence="4">SusF/SusE family outer membrane protein</fullName>
    </submittedName>
</protein>
<evidence type="ECO:0000256" key="1">
    <source>
        <dbReference type="SAM" id="SignalP"/>
    </source>
</evidence>
<feature type="domain" description="SusE outer membrane protein" evidence="2">
    <location>
        <begin position="31"/>
        <end position="129"/>
    </location>
</feature>
<gene>
    <name evidence="4" type="ORF">J2I47_10185</name>
</gene>
<sequence length="432" mass="46081">MFKHLQKLALFGVALGLLASCEKEGVNPVLDTAAVPVVTVSAPTVVLTKDNGDKGADALTVNWSKPNYGFDAPANYTLMVDKKGGDFSKAVSINVGTGLTKTFKTAELNKLILGLGIAPAATADLDMKVMSALGGSTVLSSALASVKATTYLDKLDLSTIWGVVGDATANGWDGPDQPFYKTANPNEIVAYVGLKDGDIKFRQNNKWDVNLGGTPAKLSQGGDNIKVKAGTYKITLNPTALTYKIEPFTWGVVGAATANGWNGPDQPFMYDASTDQWRAIVSLKADEFKFRQNNDWAVNFGTGGPNNTLKAGGDNLKVATAGLYLITADFNKLTYKVEPYNSWGIVGSATPKGWDGPDVNLMPDFANEGVYYANGVKLTDGEIKFRQNNKWDVEYGGTNNALVAKGANIVVKAGTYDVKIDLSSNKYSLLKK</sequence>
<feature type="signal peptide" evidence="1">
    <location>
        <begin position="1"/>
        <end position="19"/>
    </location>
</feature>
<dbReference type="GO" id="GO:0019867">
    <property type="term" value="C:outer membrane"/>
    <property type="evidence" value="ECO:0007669"/>
    <property type="project" value="InterPro"/>
</dbReference>
<evidence type="ECO:0000313" key="5">
    <source>
        <dbReference type="Proteomes" id="UP000664034"/>
    </source>
</evidence>
<accession>A0A939GD54</accession>
<dbReference type="Pfam" id="PF14292">
    <property type="entry name" value="SusE"/>
    <property type="match status" value="1"/>
</dbReference>
<dbReference type="AlphaFoldDB" id="A0A939GD54"/>